<evidence type="ECO:0000313" key="1">
    <source>
        <dbReference type="EMBL" id="CAL2082769.1"/>
    </source>
</evidence>
<proteinExistence type="predicted"/>
<accession>A0ABM9NXB9</accession>
<dbReference type="Proteomes" id="UP001497514">
    <property type="component" value="Chromosome"/>
</dbReference>
<protein>
    <submittedName>
        <fullName evidence="1">Uncharacterized protein</fullName>
    </submittedName>
</protein>
<dbReference type="InterPro" id="IPR049197">
    <property type="entry name" value="DUF6864"/>
</dbReference>
<keyword evidence="2" id="KW-1185">Reference proteome</keyword>
<evidence type="ECO:0000313" key="2">
    <source>
        <dbReference type="Proteomes" id="UP001497514"/>
    </source>
</evidence>
<dbReference type="RefSeq" id="WP_101902724.1">
    <property type="nucleotide sequence ID" value="NZ_OZ038524.1"/>
</dbReference>
<organism evidence="1 2">
    <name type="scientific">Tenacibaculum dicentrarchi</name>
    <dbReference type="NCBI Taxonomy" id="669041"/>
    <lineage>
        <taxon>Bacteria</taxon>
        <taxon>Pseudomonadati</taxon>
        <taxon>Bacteroidota</taxon>
        <taxon>Flavobacteriia</taxon>
        <taxon>Flavobacteriales</taxon>
        <taxon>Flavobacteriaceae</taxon>
        <taxon>Tenacibaculum</taxon>
    </lineage>
</organism>
<gene>
    <name evidence="1" type="ORF">TD3509T_1413</name>
</gene>
<dbReference type="Pfam" id="PF21732">
    <property type="entry name" value="DUF6864"/>
    <property type="match status" value="1"/>
</dbReference>
<sequence length="121" mass="13920">MKIKSGEYEIIFSGTVIGIINEDIEFQFPETHANLKIIFTFKTDKSIDKSPIEFDFPEEKSIRLTLVNIDGTLGSGNTELLEIGYLDNRKLYLNYRVHTIKDLSNTIHYSFYVGKEGSYVE</sequence>
<reference evidence="1 2" key="1">
    <citation type="submission" date="2024-05" db="EMBL/GenBank/DDBJ databases">
        <authorList>
            <person name="Duchaud E."/>
        </authorList>
    </citation>
    <scope>NUCLEOTIDE SEQUENCE [LARGE SCALE GENOMIC DNA]</scope>
    <source>
        <strain evidence="1">Ena-SAMPLE-TAB-13-05-2024-13:56:06:370-140309</strain>
    </source>
</reference>
<dbReference type="EMBL" id="OZ038524">
    <property type="protein sequence ID" value="CAL2082769.1"/>
    <property type="molecule type" value="Genomic_DNA"/>
</dbReference>
<name>A0ABM9NXB9_9FLAO</name>